<dbReference type="OMA" id="CHRQEPY"/>
<proteinExistence type="inferred from homology"/>
<dbReference type="PANTHER" id="PTHR43150:SF2">
    <property type="entry name" value="HYPERKINETIC, ISOFORM M"/>
    <property type="match status" value="1"/>
</dbReference>
<dbReference type="Pfam" id="PF00248">
    <property type="entry name" value="Aldo_ket_red"/>
    <property type="match status" value="1"/>
</dbReference>
<evidence type="ECO:0000256" key="2">
    <source>
        <dbReference type="ARBA" id="ARBA00022857"/>
    </source>
</evidence>
<evidence type="ECO:0000256" key="1">
    <source>
        <dbReference type="ARBA" id="ARBA00006515"/>
    </source>
</evidence>
<sequence length="359" mass="40755">MEYRYLGKTGLKVSIISFGNMVNHWGDKPQETNDAIVAKCLEYGINFFDSAESYGGGKAEVILGQSFQNLKLNRKDLVISTKLFFGAGGTFAKPHPNNRGLSRKKVIEGAKASLKRMQLDYVDIIFAHRYDFHTPLEEVCRAFSWLIENEYALYWGTSDWSADQISQAITLCESLGLHPPACEQPNYNMLVRDKFEKEYGQVFARFQYGSTVWSPLAMGILSGRYNDGTAPEAGRFTNDPTYKDTVLNQFFSPEKKDKSIKILQDIKALAEEMGYTQPALAIAWALVNKDVSTLILGFSKLQYVDENLKALEIYKKWNKELEAKIEAILKNAPQLDMDFRNFAPLTSRRQVSLNQKITE</sequence>
<dbReference type="SUPFAM" id="SSF51430">
    <property type="entry name" value="NAD(P)-linked oxidoreductase"/>
    <property type="match status" value="1"/>
</dbReference>
<evidence type="ECO:0000313" key="6">
    <source>
        <dbReference type="Proteomes" id="UP000039865"/>
    </source>
</evidence>
<evidence type="ECO:0000259" key="4">
    <source>
        <dbReference type="Pfam" id="PF00248"/>
    </source>
</evidence>
<gene>
    <name evidence="5" type="primary">Contig2916.g3118</name>
    <name evidence="5" type="ORF">STYLEM_895</name>
</gene>
<dbReference type="FunCoup" id="A0A077ZR63">
    <property type="interactions" value="19"/>
</dbReference>
<feature type="domain" description="NADP-dependent oxidoreductase" evidence="4">
    <location>
        <begin position="16"/>
        <end position="315"/>
    </location>
</feature>
<dbReference type="PANTHER" id="PTHR43150">
    <property type="entry name" value="HYPERKINETIC, ISOFORM M"/>
    <property type="match status" value="1"/>
</dbReference>
<keyword evidence="3" id="KW-0560">Oxidoreductase</keyword>
<keyword evidence="6" id="KW-1185">Reference proteome</keyword>
<keyword evidence="2" id="KW-0521">NADP</keyword>
<dbReference type="InterPro" id="IPR036812">
    <property type="entry name" value="NAD(P)_OxRdtase_dom_sf"/>
</dbReference>
<dbReference type="InterPro" id="IPR023210">
    <property type="entry name" value="NADP_OxRdtase_dom"/>
</dbReference>
<protein>
    <submittedName>
        <fullName evidence="5">Aldo keto reductase family protein</fullName>
    </submittedName>
</protein>
<accession>A0A077ZR63</accession>
<organism evidence="5 6">
    <name type="scientific">Stylonychia lemnae</name>
    <name type="common">Ciliate</name>
    <dbReference type="NCBI Taxonomy" id="5949"/>
    <lineage>
        <taxon>Eukaryota</taxon>
        <taxon>Sar</taxon>
        <taxon>Alveolata</taxon>
        <taxon>Ciliophora</taxon>
        <taxon>Intramacronucleata</taxon>
        <taxon>Spirotrichea</taxon>
        <taxon>Stichotrichia</taxon>
        <taxon>Sporadotrichida</taxon>
        <taxon>Oxytrichidae</taxon>
        <taxon>Stylonychinae</taxon>
        <taxon>Stylonychia</taxon>
    </lineage>
</organism>
<dbReference type="PRINTS" id="PR01577">
    <property type="entry name" value="KCNABCHANNEL"/>
</dbReference>
<dbReference type="InParanoid" id="A0A077ZR63"/>
<evidence type="ECO:0000256" key="3">
    <source>
        <dbReference type="ARBA" id="ARBA00023002"/>
    </source>
</evidence>
<dbReference type="InterPro" id="IPR005399">
    <property type="entry name" value="K_chnl_volt-dep_bsu_KCNAB-rel"/>
</dbReference>
<dbReference type="Proteomes" id="UP000039865">
    <property type="component" value="Unassembled WGS sequence"/>
</dbReference>
<dbReference type="OrthoDB" id="2310150at2759"/>
<reference evidence="5 6" key="1">
    <citation type="submission" date="2014-06" db="EMBL/GenBank/DDBJ databases">
        <authorList>
            <person name="Swart Estienne"/>
        </authorList>
    </citation>
    <scope>NUCLEOTIDE SEQUENCE [LARGE SCALE GENOMIC DNA]</scope>
    <source>
        <strain evidence="5 6">130c</strain>
    </source>
</reference>
<comment type="similarity">
    <text evidence="1">Belongs to the shaker potassium channel beta subunit family.</text>
</comment>
<dbReference type="Gene3D" id="3.20.20.100">
    <property type="entry name" value="NADP-dependent oxidoreductase domain"/>
    <property type="match status" value="1"/>
</dbReference>
<dbReference type="GO" id="GO:0016491">
    <property type="term" value="F:oxidoreductase activity"/>
    <property type="evidence" value="ECO:0007669"/>
    <property type="project" value="UniProtKB-KW"/>
</dbReference>
<name>A0A077ZR63_STYLE</name>
<dbReference type="AlphaFoldDB" id="A0A077ZR63"/>
<evidence type="ECO:0000313" key="5">
    <source>
        <dbReference type="EMBL" id="CDW71944.1"/>
    </source>
</evidence>
<dbReference type="EMBL" id="CCKQ01000844">
    <property type="protein sequence ID" value="CDW71944.1"/>
    <property type="molecule type" value="Genomic_DNA"/>
</dbReference>